<evidence type="ECO:0000313" key="4">
    <source>
        <dbReference type="Proteomes" id="UP000236173"/>
    </source>
</evidence>
<reference evidence="4" key="1">
    <citation type="submission" date="2017-09" db="EMBL/GenBank/DDBJ databases">
        <title>Metaegenomics of thermophilic ammonia-oxidizing enrichment culture.</title>
        <authorList>
            <person name="Kato S."/>
            <person name="Suzuki K."/>
        </authorList>
    </citation>
    <scope>NUCLEOTIDE SEQUENCE [LARGE SCALE GENOMIC DNA]</scope>
</reference>
<evidence type="ECO:0000313" key="3">
    <source>
        <dbReference type="EMBL" id="GBC97760.1"/>
    </source>
</evidence>
<proteinExistence type="predicted"/>
<accession>A0A2H5X997</accession>
<evidence type="ECO:0000256" key="2">
    <source>
        <dbReference type="SAM" id="Phobius"/>
    </source>
</evidence>
<keyword evidence="2" id="KW-1133">Transmembrane helix</keyword>
<feature type="transmembrane region" description="Helical" evidence="2">
    <location>
        <begin position="57"/>
        <end position="79"/>
    </location>
</feature>
<gene>
    <name evidence="3" type="ORF">HRbin17_00251</name>
</gene>
<comment type="caution">
    <text evidence="3">The sequence shown here is derived from an EMBL/GenBank/DDBJ whole genome shotgun (WGS) entry which is preliminary data.</text>
</comment>
<dbReference type="Proteomes" id="UP000236173">
    <property type="component" value="Unassembled WGS sequence"/>
</dbReference>
<keyword evidence="2" id="KW-0812">Transmembrane</keyword>
<organism evidence="3 4">
    <name type="scientific">Candidatus Fervidibacter japonicus</name>
    <dbReference type="NCBI Taxonomy" id="2035412"/>
    <lineage>
        <taxon>Bacteria</taxon>
        <taxon>Candidatus Fervidibacterota</taxon>
        <taxon>Candidatus Fervidibacter</taxon>
    </lineage>
</organism>
<keyword evidence="2" id="KW-0472">Membrane</keyword>
<feature type="region of interest" description="Disordered" evidence="1">
    <location>
        <begin position="30"/>
        <end position="54"/>
    </location>
</feature>
<feature type="compositionally biased region" description="Low complexity" evidence="1">
    <location>
        <begin position="35"/>
        <end position="46"/>
    </location>
</feature>
<name>A0A2H5X997_9BACT</name>
<dbReference type="EMBL" id="BEHT01000002">
    <property type="protein sequence ID" value="GBC97760.1"/>
    <property type="molecule type" value="Genomic_DNA"/>
</dbReference>
<evidence type="ECO:0000256" key="1">
    <source>
        <dbReference type="SAM" id="MobiDB-lite"/>
    </source>
</evidence>
<protein>
    <submittedName>
        <fullName evidence="3">Uncharacterized protein</fullName>
    </submittedName>
</protein>
<dbReference type="AlphaFoldDB" id="A0A2H5X997"/>
<feature type="compositionally biased region" description="Low complexity" evidence="1">
    <location>
        <begin position="89"/>
        <end position="114"/>
    </location>
</feature>
<sequence length="122" mass="12565">MQCPRCRADNLDERVYCWQCLAPLRSSAMGPLPTPTATAVPKAAATRSTGERRSPPVALLAVIGAGILIGLGVAAYFLLRSPQQPSAPTPATTPTTPTAVPMAPGATSAPTVQPSQPPIPPR</sequence>
<feature type="region of interest" description="Disordered" evidence="1">
    <location>
        <begin position="82"/>
        <end position="122"/>
    </location>
</feature>